<organism evidence="1 2">
    <name type="scientific">Carnegiea gigantea</name>
    <dbReference type="NCBI Taxonomy" id="171969"/>
    <lineage>
        <taxon>Eukaryota</taxon>
        <taxon>Viridiplantae</taxon>
        <taxon>Streptophyta</taxon>
        <taxon>Embryophyta</taxon>
        <taxon>Tracheophyta</taxon>
        <taxon>Spermatophyta</taxon>
        <taxon>Magnoliopsida</taxon>
        <taxon>eudicotyledons</taxon>
        <taxon>Gunneridae</taxon>
        <taxon>Pentapetalae</taxon>
        <taxon>Caryophyllales</taxon>
        <taxon>Cactineae</taxon>
        <taxon>Cactaceae</taxon>
        <taxon>Cactoideae</taxon>
        <taxon>Echinocereeae</taxon>
        <taxon>Carnegiea</taxon>
    </lineage>
</organism>
<keyword evidence="2" id="KW-1185">Reference proteome</keyword>
<dbReference type="AlphaFoldDB" id="A0A9Q1KAH2"/>
<proteinExistence type="predicted"/>
<name>A0A9Q1KAH2_9CARY</name>
<comment type="caution">
    <text evidence="1">The sequence shown here is derived from an EMBL/GenBank/DDBJ whole genome shotgun (WGS) entry which is preliminary data.</text>
</comment>
<dbReference type="Proteomes" id="UP001153076">
    <property type="component" value="Unassembled WGS sequence"/>
</dbReference>
<dbReference type="EMBL" id="JAKOGI010000224">
    <property type="protein sequence ID" value="KAJ8439292.1"/>
    <property type="molecule type" value="Genomic_DNA"/>
</dbReference>
<gene>
    <name evidence="1" type="ORF">Cgig2_018069</name>
</gene>
<sequence>MVASTPESVNLYPVGRRYFSSGTGLIRVAMTFELGKWVLGPSSISKCSGAPGKTISLAMTSRLGSSRAQPLFLSTTLPEPLVSPSEEELVLEDLTSRLDLWETEAERGLTLESSGHLDLGHSAFLDIGHMGNSYVHFPWIESLLLNAKDTRSREIFAARPREGAGCKDRHCIRDFLRFPKLILSGNVHDHPTIN</sequence>
<evidence type="ECO:0000313" key="1">
    <source>
        <dbReference type="EMBL" id="KAJ8439292.1"/>
    </source>
</evidence>
<accession>A0A9Q1KAH2</accession>
<reference evidence="1" key="1">
    <citation type="submission" date="2022-04" db="EMBL/GenBank/DDBJ databases">
        <title>Carnegiea gigantea Genome sequencing and assembly v2.</title>
        <authorList>
            <person name="Copetti D."/>
            <person name="Sanderson M.J."/>
            <person name="Burquez A."/>
            <person name="Wojciechowski M.F."/>
        </authorList>
    </citation>
    <scope>NUCLEOTIDE SEQUENCE</scope>
    <source>
        <strain evidence="1">SGP5-SGP5p</strain>
        <tissue evidence="1">Aerial part</tissue>
    </source>
</reference>
<protein>
    <submittedName>
        <fullName evidence="1">Uncharacterized protein</fullName>
    </submittedName>
</protein>
<evidence type="ECO:0000313" key="2">
    <source>
        <dbReference type="Proteomes" id="UP001153076"/>
    </source>
</evidence>